<dbReference type="EMBL" id="JAHRIP010059743">
    <property type="protein sequence ID" value="MEQ2304638.1"/>
    <property type="molecule type" value="Genomic_DNA"/>
</dbReference>
<gene>
    <name evidence="1" type="ORF">AMECASPLE_029212</name>
</gene>
<sequence>MTDFTTTFFVSNDDIRSACRVTPLDEKEKLKCLERKVALTLARYLEKEERFLTPPSIRVVVTIKQKDDDIQKAVSCIREAASVLLK</sequence>
<accession>A0ABV0ZH09</accession>
<proteinExistence type="predicted"/>
<evidence type="ECO:0008006" key="3">
    <source>
        <dbReference type="Google" id="ProtNLM"/>
    </source>
</evidence>
<protein>
    <recommendedName>
        <fullName evidence="3">Serine palmitoyltransferase</fullName>
    </recommendedName>
</protein>
<reference evidence="1 2" key="1">
    <citation type="submission" date="2021-06" db="EMBL/GenBank/DDBJ databases">
        <authorList>
            <person name="Palmer J.M."/>
        </authorList>
    </citation>
    <scope>NUCLEOTIDE SEQUENCE [LARGE SCALE GENOMIC DNA]</scope>
    <source>
        <strain evidence="1 2">AS_MEX2019</strain>
        <tissue evidence="1">Muscle</tissue>
    </source>
</reference>
<keyword evidence="2" id="KW-1185">Reference proteome</keyword>
<dbReference type="Proteomes" id="UP001469553">
    <property type="component" value="Unassembled WGS sequence"/>
</dbReference>
<name>A0ABV0ZH09_9TELE</name>
<comment type="caution">
    <text evidence="1">The sequence shown here is derived from an EMBL/GenBank/DDBJ whole genome shotgun (WGS) entry which is preliminary data.</text>
</comment>
<organism evidence="1 2">
    <name type="scientific">Ameca splendens</name>
    <dbReference type="NCBI Taxonomy" id="208324"/>
    <lineage>
        <taxon>Eukaryota</taxon>
        <taxon>Metazoa</taxon>
        <taxon>Chordata</taxon>
        <taxon>Craniata</taxon>
        <taxon>Vertebrata</taxon>
        <taxon>Euteleostomi</taxon>
        <taxon>Actinopterygii</taxon>
        <taxon>Neopterygii</taxon>
        <taxon>Teleostei</taxon>
        <taxon>Neoteleostei</taxon>
        <taxon>Acanthomorphata</taxon>
        <taxon>Ovalentaria</taxon>
        <taxon>Atherinomorphae</taxon>
        <taxon>Cyprinodontiformes</taxon>
        <taxon>Goodeidae</taxon>
        <taxon>Ameca</taxon>
    </lineage>
</organism>
<evidence type="ECO:0000313" key="2">
    <source>
        <dbReference type="Proteomes" id="UP001469553"/>
    </source>
</evidence>
<evidence type="ECO:0000313" key="1">
    <source>
        <dbReference type="EMBL" id="MEQ2304638.1"/>
    </source>
</evidence>